<reference evidence="1" key="1">
    <citation type="journal article" date="2015" name="Nature">
        <title>Complex archaea that bridge the gap between prokaryotes and eukaryotes.</title>
        <authorList>
            <person name="Spang A."/>
            <person name="Saw J.H."/>
            <person name="Jorgensen S.L."/>
            <person name="Zaremba-Niedzwiedzka K."/>
            <person name="Martijn J."/>
            <person name="Lind A.E."/>
            <person name="van Eijk R."/>
            <person name="Schleper C."/>
            <person name="Guy L."/>
            <person name="Ettema T.J."/>
        </authorList>
    </citation>
    <scope>NUCLEOTIDE SEQUENCE</scope>
</reference>
<proteinExistence type="predicted"/>
<name>A0A0F9B6T7_9ZZZZ</name>
<organism evidence="1">
    <name type="scientific">marine sediment metagenome</name>
    <dbReference type="NCBI Taxonomy" id="412755"/>
    <lineage>
        <taxon>unclassified sequences</taxon>
        <taxon>metagenomes</taxon>
        <taxon>ecological metagenomes</taxon>
    </lineage>
</organism>
<sequence length="37" mass="4479">MDFFEDWFWETHSHVGMARFCWGKCGLGLVWYPILGR</sequence>
<accession>A0A0F9B6T7</accession>
<feature type="non-terminal residue" evidence="1">
    <location>
        <position position="37"/>
    </location>
</feature>
<dbReference type="EMBL" id="LAZR01039175">
    <property type="protein sequence ID" value="KKL17654.1"/>
    <property type="molecule type" value="Genomic_DNA"/>
</dbReference>
<gene>
    <name evidence="1" type="ORF">LCGC14_2483380</name>
</gene>
<evidence type="ECO:0000313" key="1">
    <source>
        <dbReference type="EMBL" id="KKL17654.1"/>
    </source>
</evidence>
<protein>
    <submittedName>
        <fullName evidence="1">Uncharacterized protein</fullName>
    </submittedName>
</protein>
<dbReference type="AlphaFoldDB" id="A0A0F9B6T7"/>
<comment type="caution">
    <text evidence="1">The sequence shown here is derived from an EMBL/GenBank/DDBJ whole genome shotgun (WGS) entry which is preliminary data.</text>
</comment>